<dbReference type="STRING" id="1034943.BN59_02660"/>
<evidence type="ECO:0000313" key="1">
    <source>
        <dbReference type="EMBL" id="CDZ78350.1"/>
    </source>
</evidence>
<dbReference type="EMBL" id="CCSB01000003">
    <property type="protein sequence ID" value="CDZ78350.1"/>
    <property type="molecule type" value="Genomic_DNA"/>
</dbReference>
<proteinExistence type="predicted"/>
<protein>
    <submittedName>
        <fullName evidence="1">Uncharacterized protein</fullName>
    </submittedName>
</protein>
<dbReference type="Proteomes" id="UP000044071">
    <property type="component" value="Unassembled WGS sequence"/>
</dbReference>
<dbReference type="RefSeq" id="WP_043874853.1">
    <property type="nucleotide sequence ID" value="NZ_CCVW01000003.1"/>
</dbReference>
<reference evidence="1 2" key="1">
    <citation type="submission" date="2014-06" db="EMBL/GenBank/DDBJ databases">
        <authorList>
            <person name="Urmite Genomes Urmite Genomes"/>
        </authorList>
    </citation>
    <scope>NUCLEOTIDE SEQUENCE [LARGE SCALE GENOMIC DNA]</scope>
</reference>
<name>A0A078KV83_9GAMM</name>
<sequence>MAYDRGLGLFKHTGIRKQEFEKYREKLDIKHPRNSDDPANTAPASIAETKLRAKGKDDIAEKVKKEFAPRWLQRMAMYDYFLQNYEDLVRNTTINTFGQGTDASPYTGLDFDTLSSKSPKIKEVREDGGLYTSKLKNPLMVIAGNEEAVPGSAYRAFAVDKKTGNPKGVGDAQEEKTTQTLCGGLVIAAIAGKEVTEEGDFKYANDVSVILDKHAALVATGLFHGEQKSPYGMVISCAPAMNDEEKAYYNLVEKEVADVGLTSTFSSNELWNDYIKEIHQMYQNLAVALSKTSADNIVLTLPGSGVYSRNSMHAKLIQGICLRMAFEVNPVLLEKAQADQIHLPFADAVVMAGFHLSKTELVKAYASNSSPEVKAMAESIDMQEMFDRVKKNVPGIVLNTEPALAL</sequence>
<keyword evidence="2" id="KW-1185">Reference proteome</keyword>
<evidence type="ECO:0000313" key="2">
    <source>
        <dbReference type="Proteomes" id="UP000044071"/>
    </source>
</evidence>
<dbReference type="AlphaFoldDB" id="A0A078KV83"/>
<accession>A0A078KV83</accession>
<gene>
    <name evidence="1" type="ORF">BN59_02660</name>
</gene>
<organism evidence="1 2">
    <name type="scientific">Legionella massiliensis</name>
    <dbReference type="NCBI Taxonomy" id="1034943"/>
    <lineage>
        <taxon>Bacteria</taxon>
        <taxon>Pseudomonadati</taxon>
        <taxon>Pseudomonadota</taxon>
        <taxon>Gammaproteobacteria</taxon>
        <taxon>Legionellales</taxon>
        <taxon>Legionellaceae</taxon>
        <taxon>Legionella</taxon>
    </lineage>
</organism>